<feature type="region of interest" description="Disordered" evidence="1">
    <location>
        <begin position="512"/>
        <end position="543"/>
    </location>
</feature>
<reference evidence="4" key="1">
    <citation type="submission" date="2020-06" db="EMBL/GenBank/DDBJ databases">
        <authorList>
            <consortium name="Plant Systems Biology data submission"/>
        </authorList>
    </citation>
    <scope>NUCLEOTIDE SEQUENCE</scope>
    <source>
        <strain evidence="4">D6</strain>
    </source>
</reference>
<dbReference type="PANTHER" id="PTHR38909">
    <property type="entry name" value="G PROTEIN GAMMA DOMAIN-CONTAINING PROTEIN"/>
    <property type="match status" value="1"/>
</dbReference>
<evidence type="ECO:0000259" key="3">
    <source>
        <dbReference type="PROSITE" id="PS50106"/>
    </source>
</evidence>
<feature type="compositionally biased region" description="Low complexity" evidence="1">
    <location>
        <begin position="525"/>
        <end position="534"/>
    </location>
</feature>
<keyword evidence="5" id="KW-1185">Reference proteome</keyword>
<feature type="transmembrane region" description="Helical" evidence="2">
    <location>
        <begin position="550"/>
        <end position="575"/>
    </location>
</feature>
<dbReference type="InterPro" id="IPR036034">
    <property type="entry name" value="PDZ_sf"/>
</dbReference>
<feature type="compositionally biased region" description="Low complexity" evidence="1">
    <location>
        <begin position="606"/>
        <end position="615"/>
    </location>
</feature>
<gene>
    <name evidence="4" type="ORF">SEMRO_1593_G284480.1</name>
</gene>
<feature type="compositionally biased region" description="Low complexity" evidence="1">
    <location>
        <begin position="337"/>
        <end position="360"/>
    </location>
</feature>
<dbReference type="PANTHER" id="PTHR38909:SF1">
    <property type="entry name" value="G PROTEIN GAMMA DOMAIN-CONTAINING PROTEIN"/>
    <property type="match status" value="1"/>
</dbReference>
<evidence type="ECO:0000313" key="4">
    <source>
        <dbReference type="EMBL" id="CAB9524829.1"/>
    </source>
</evidence>
<dbReference type="PROSITE" id="PS50106">
    <property type="entry name" value="PDZ"/>
    <property type="match status" value="1"/>
</dbReference>
<feature type="domain" description="PDZ" evidence="3">
    <location>
        <begin position="782"/>
        <end position="841"/>
    </location>
</feature>
<feature type="region of interest" description="Disordered" evidence="1">
    <location>
        <begin position="1"/>
        <end position="20"/>
    </location>
</feature>
<feature type="compositionally biased region" description="Low complexity" evidence="1">
    <location>
        <begin position="643"/>
        <end position="660"/>
    </location>
</feature>
<sequence length="851" mass="89251">MAHSSSSSSPTKFRKQRRIVSLPPRPYLPLLLIIAVSLLSQSPGVWAGYFRRPSSGASTSSSSTSSSSGGGGGFGFGSVSQTLRQKNDNDEEEEEEEKEPVAQVAEPEDNDQGEDNNEDEPFFLDDNNKNDQGEDKEDEETFFALDETDFPTGMIPTESPAPTEAPSVFPTTDDETGDIDAAPPLPQDEFSTMDEGTFAVPSVPTQMPTFMPTKSEFPSQQPMTLPPTTAATTIFSAPNNTATTTTPPAELVETDSPTSAPSKVVIATGTVTRPTVVMEEEPMTTSNATDEEATQPVNDTDATTQPLLDFQEEEQQDTEDTTTEMNDNIEAEEEVVSSPAPTTAPDPTAAPTDSSTLAPSTPAPSTPNPSTAPPQPEFPLSGQLSLQLEGIDTVFPGDMRMIFLATADEFIASAAKGHVEDIRVTVIYQNVGPQSRMRRLQSALQVDLGVEGLAYDELLGAKDWNKWLHDLFAQGSVEFVTMLQDLAKAEENTFFEPLTAVTPLEPATAINAPTQPPITSPPLVTTSNTASETGASGGGDDTTEGGGIPMMAIVGAAVGGVVFLIVGVLLIRYVWYMQRQKSLGGSVNNSIAENFGPTHSEDAAEDAPTAAAAATSSKTNRWTSKTKAPTTGIQTKPSNGAESSVSSSSYLTNNANHNNNFGSSAAFTPSTHQPISSPPSDSDNMSQMGATTTGDMSVMDNASYAYSLEPGIEPSVAGGVPQNVVPSSGASAMSYTVYPGGSSVASMTSGTSSFAFLKMPIANRNGGGISGKPTKDVLAPAGKLGIVIDTTLDGPVVHKVNPGSALEGKLKSGDIIVAIDDVDTRAMTAASITALMVKTANQRRKLSVISP</sequence>
<dbReference type="Pfam" id="PF00595">
    <property type="entry name" value="PDZ"/>
    <property type="match status" value="1"/>
</dbReference>
<dbReference type="SUPFAM" id="SSF50156">
    <property type="entry name" value="PDZ domain-like"/>
    <property type="match status" value="1"/>
</dbReference>
<feature type="region of interest" description="Disordered" evidence="1">
    <location>
        <begin position="332"/>
        <end position="381"/>
    </location>
</feature>
<dbReference type="Gene3D" id="2.30.42.10">
    <property type="match status" value="1"/>
</dbReference>
<feature type="compositionally biased region" description="Low complexity" evidence="1">
    <location>
        <begin position="226"/>
        <end position="249"/>
    </location>
</feature>
<feature type="region of interest" description="Disordered" evidence="1">
    <location>
        <begin position="598"/>
        <end position="696"/>
    </location>
</feature>
<dbReference type="CDD" id="cd00136">
    <property type="entry name" value="PDZ_canonical"/>
    <property type="match status" value="1"/>
</dbReference>
<comment type="caution">
    <text evidence="4">The sequence shown here is derived from an EMBL/GenBank/DDBJ whole genome shotgun (WGS) entry which is preliminary data.</text>
</comment>
<name>A0A9N8ERP0_9STRA</name>
<feature type="compositionally biased region" description="Pro residues" evidence="1">
    <location>
        <begin position="361"/>
        <end position="377"/>
    </location>
</feature>
<feature type="compositionally biased region" description="Acidic residues" evidence="1">
    <location>
        <begin position="134"/>
        <end position="149"/>
    </location>
</feature>
<dbReference type="EMBL" id="CAICTM010001591">
    <property type="protein sequence ID" value="CAB9524829.1"/>
    <property type="molecule type" value="Genomic_DNA"/>
</dbReference>
<dbReference type="InterPro" id="IPR001478">
    <property type="entry name" value="PDZ"/>
</dbReference>
<organism evidence="4 5">
    <name type="scientific">Seminavis robusta</name>
    <dbReference type="NCBI Taxonomy" id="568900"/>
    <lineage>
        <taxon>Eukaryota</taxon>
        <taxon>Sar</taxon>
        <taxon>Stramenopiles</taxon>
        <taxon>Ochrophyta</taxon>
        <taxon>Bacillariophyta</taxon>
        <taxon>Bacillariophyceae</taxon>
        <taxon>Bacillariophycidae</taxon>
        <taxon>Naviculales</taxon>
        <taxon>Naviculaceae</taxon>
        <taxon>Seminavis</taxon>
    </lineage>
</organism>
<dbReference type="SMART" id="SM00228">
    <property type="entry name" value="PDZ"/>
    <property type="match status" value="1"/>
</dbReference>
<feature type="compositionally biased region" description="Low complexity" evidence="1">
    <location>
        <begin position="54"/>
        <end position="67"/>
    </location>
</feature>
<accession>A0A9N8ERP0</accession>
<protein>
    <recommendedName>
        <fullName evidence="3">PDZ domain-containing protein</fullName>
    </recommendedName>
</protein>
<keyword evidence="2" id="KW-0472">Membrane</keyword>
<dbReference type="OrthoDB" id="49238at2759"/>
<feature type="compositionally biased region" description="Polar residues" evidence="1">
    <location>
        <begin position="661"/>
        <end position="695"/>
    </location>
</feature>
<evidence type="ECO:0000313" key="5">
    <source>
        <dbReference type="Proteomes" id="UP001153069"/>
    </source>
</evidence>
<keyword evidence="2" id="KW-1133">Transmembrane helix</keyword>
<feature type="compositionally biased region" description="Acidic residues" evidence="1">
    <location>
        <begin position="106"/>
        <end position="123"/>
    </location>
</feature>
<feature type="region of interest" description="Disordered" evidence="1">
    <location>
        <begin position="48"/>
        <end position="302"/>
    </location>
</feature>
<dbReference type="AlphaFoldDB" id="A0A9N8ERP0"/>
<feature type="compositionally biased region" description="Acidic residues" evidence="1">
    <location>
        <begin position="89"/>
        <end position="98"/>
    </location>
</feature>
<keyword evidence="2" id="KW-0812">Transmembrane</keyword>
<evidence type="ECO:0000256" key="2">
    <source>
        <dbReference type="SAM" id="Phobius"/>
    </source>
</evidence>
<evidence type="ECO:0000256" key="1">
    <source>
        <dbReference type="SAM" id="MobiDB-lite"/>
    </source>
</evidence>
<dbReference type="Proteomes" id="UP001153069">
    <property type="component" value="Unassembled WGS sequence"/>
</dbReference>
<feature type="compositionally biased region" description="Polar residues" evidence="1">
    <location>
        <begin position="616"/>
        <end position="642"/>
    </location>
</feature>
<proteinExistence type="predicted"/>